<name>A0ABV3FKI5_9NOCA</name>
<dbReference type="Pfam" id="PF07510">
    <property type="entry name" value="GmrSD_C"/>
    <property type="match status" value="1"/>
</dbReference>
<keyword evidence="3" id="KW-0540">Nuclease</keyword>
<dbReference type="PROSITE" id="PS51257">
    <property type="entry name" value="PROKAR_LIPOPROTEIN"/>
    <property type="match status" value="1"/>
</dbReference>
<feature type="chain" id="PRO_5045257047" evidence="1">
    <location>
        <begin position="29"/>
        <end position="259"/>
    </location>
</feature>
<keyword evidence="3" id="KW-0255">Endonuclease</keyword>
<dbReference type="GO" id="GO:0004519">
    <property type="term" value="F:endonuclease activity"/>
    <property type="evidence" value="ECO:0007669"/>
    <property type="project" value="UniProtKB-KW"/>
</dbReference>
<keyword evidence="4" id="KW-1185">Reference proteome</keyword>
<comment type="caution">
    <text evidence="3">The sequence shown here is derived from an EMBL/GenBank/DDBJ whole genome shotgun (WGS) entry which is preliminary data.</text>
</comment>
<evidence type="ECO:0000313" key="4">
    <source>
        <dbReference type="Proteomes" id="UP001551695"/>
    </source>
</evidence>
<reference evidence="3 4" key="1">
    <citation type="submission" date="2024-06" db="EMBL/GenBank/DDBJ databases">
        <title>The Natural Products Discovery Center: Release of the First 8490 Sequenced Strains for Exploring Actinobacteria Biosynthetic Diversity.</title>
        <authorList>
            <person name="Kalkreuter E."/>
            <person name="Kautsar S.A."/>
            <person name="Yang D."/>
            <person name="Bader C.D."/>
            <person name="Teijaro C.N."/>
            <person name="Fluegel L."/>
            <person name="Davis C.M."/>
            <person name="Simpson J.R."/>
            <person name="Lauterbach L."/>
            <person name="Steele A.D."/>
            <person name="Gui C."/>
            <person name="Meng S."/>
            <person name="Li G."/>
            <person name="Viehrig K."/>
            <person name="Ye F."/>
            <person name="Su P."/>
            <person name="Kiefer A.F."/>
            <person name="Nichols A."/>
            <person name="Cepeda A.J."/>
            <person name="Yan W."/>
            <person name="Fan B."/>
            <person name="Jiang Y."/>
            <person name="Adhikari A."/>
            <person name="Zheng C.-J."/>
            <person name="Schuster L."/>
            <person name="Cowan T.M."/>
            <person name="Smanski M.J."/>
            <person name="Chevrette M.G."/>
            <person name="De Carvalho L.P.S."/>
            <person name="Shen B."/>
        </authorList>
    </citation>
    <scope>NUCLEOTIDE SEQUENCE [LARGE SCALE GENOMIC DNA]</scope>
    <source>
        <strain evidence="3 4">NPDC050403</strain>
    </source>
</reference>
<evidence type="ECO:0000256" key="1">
    <source>
        <dbReference type="SAM" id="SignalP"/>
    </source>
</evidence>
<feature type="domain" description="GmrSD restriction endonucleases C-terminal" evidence="2">
    <location>
        <begin position="151"/>
        <end position="246"/>
    </location>
</feature>
<keyword evidence="3" id="KW-0378">Hydrolase</keyword>
<organism evidence="3 4">
    <name type="scientific">Nocardia aurea</name>
    <dbReference type="NCBI Taxonomy" id="2144174"/>
    <lineage>
        <taxon>Bacteria</taxon>
        <taxon>Bacillati</taxon>
        <taxon>Actinomycetota</taxon>
        <taxon>Actinomycetes</taxon>
        <taxon>Mycobacteriales</taxon>
        <taxon>Nocardiaceae</taxon>
        <taxon>Nocardia</taxon>
    </lineage>
</organism>
<dbReference type="Proteomes" id="UP001551695">
    <property type="component" value="Unassembled WGS sequence"/>
</dbReference>
<proteinExistence type="predicted"/>
<sequence length="259" mass="28114">MKWFSSRTARKAFAVCAPICLAATVASACTAVDESTSIDGGAPGPAPTASISGKDIGELVEKLAEAPEGSMSGYSREEFPHWDTNKPEHGFGDEFAQYSRCTSREVMMLRDAVGTVTLDPKTCDLKVGKDGGWRDAYGFLDSKTGKLKEYKFMTDPAKVDAEHIVALAEAWRSGANKLDEVTRRRIANDAINLEASDPSANRSKGDQDAANYLPPGNFRCVYLERYITVKVKYGLTVDPAEHGALRTAVADCVSRGEFR</sequence>
<dbReference type="InterPro" id="IPR011089">
    <property type="entry name" value="GmrSD_C"/>
</dbReference>
<evidence type="ECO:0000259" key="2">
    <source>
        <dbReference type="Pfam" id="PF07510"/>
    </source>
</evidence>
<feature type="signal peptide" evidence="1">
    <location>
        <begin position="1"/>
        <end position="28"/>
    </location>
</feature>
<evidence type="ECO:0000313" key="3">
    <source>
        <dbReference type="EMBL" id="MEV0705937.1"/>
    </source>
</evidence>
<keyword evidence="1" id="KW-0732">Signal</keyword>
<gene>
    <name evidence="3" type="ORF">AB0I48_00045</name>
</gene>
<dbReference type="RefSeq" id="WP_357778868.1">
    <property type="nucleotide sequence ID" value="NZ_JBFAKC010000001.1"/>
</dbReference>
<protein>
    <submittedName>
        <fullName evidence="3">HNH endonuclease family protein</fullName>
    </submittedName>
</protein>
<accession>A0ABV3FKI5</accession>
<dbReference type="EMBL" id="JBFAKC010000001">
    <property type="protein sequence ID" value="MEV0705937.1"/>
    <property type="molecule type" value="Genomic_DNA"/>
</dbReference>